<name>A0A2A6C2A6_PRIPA</name>
<dbReference type="AlphaFoldDB" id="A0A2A6C2A6"/>
<reference evidence="2" key="1">
    <citation type="journal article" date="2008" name="Nat. Genet.">
        <title>The Pristionchus pacificus genome provides a unique perspective on nematode lifestyle and parasitism.</title>
        <authorList>
            <person name="Dieterich C."/>
            <person name="Clifton S.W."/>
            <person name="Schuster L.N."/>
            <person name="Chinwalla A."/>
            <person name="Delehaunty K."/>
            <person name="Dinkelacker I."/>
            <person name="Fulton L."/>
            <person name="Fulton R."/>
            <person name="Godfrey J."/>
            <person name="Minx P."/>
            <person name="Mitreva M."/>
            <person name="Roeseler W."/>
            <person name="Tian H."/>
            <person name="Witte H."/>
            <person name="Yang S.P."/>
            <person name="Wilson R.K."/>
            <person name="Sommer R.J."/>
        </authorList>
    </citation>
    <scope>NUCLEOTIDE SEQUENCE [LARGE SCALE GENOMIC DNA]</scope>
    <source>
        <strain evidence="2">PS312</strain>
    </source>
</reference>
<protein>
    <submittedName>
        <fullName evidence="1">Uncharacterized protein</fullName>
    </submittedName>
</protein>
<evidence type="ECO:0000313" key="2">
    <source>
        <dbReference type="Proteomes" id="UP000005239"/>
    </source>
</evidence>
<evidence type="ECO:0000313" key="1">
    <source>
        <dbReference type="EnsemblMetazoa" id="PPA45543.1"/>
    </source>
</evidence>
<gene>
    <name evidence="1" type="primary">WBGene00283912</name>
</gene>
<reference evidence="1" key="2">
    <citation type="submission" date="2022-06" db="UniProtKB">
        <authorList>
            <consortium name="EnsemblMetazoa"/>
        </authorList>
    </citation>
    <scope>IDENTIFICATION</scope>
    <source>
        <strain evidence="1">PS312</strain>
    </source>
</reference>
<dbReference type="EnsemblMetazoa" id="PPA45543.1">
    <property type="protein sequence ID" value="PPA45543.1"/>
    <property type="gene ID" value="WBGene00283912"/>
</dbReference>
<sequence length="219" mass="24409">MEWRVENSHFILYTITKDKTFSPAPAQEIAPTITTTHYLCLIRCYMSFLICSDIAMFLNLTLTIGIWEFIPASCLLQHLALCKTHLSDSKRIAISYSISVLLKFFSVPTFHPPAIQQPSFDNITTIVHKLTDNDRFVAYDATIFSTQESGLLLLIVLSIPVGTFIAAMLSGIEMDKKTLVITFSLWAVPIVQGSVTLAYVRGMGESRSKSKTSVSVVTF</sequence>
<accession>A0A8R1V3L1</accession>
<accession>A0A2A6C2A6</accession>
<dbReference type="Proteomes" id="UP000005239">
    <property type="component" value="Unassembled WGS sequence"/>
</dbReference>
<proteinExistence type="predicted"/>
<organism evidence="1 2">
    <name type="scientific">Pristionchus pacificus</name>
    <name type="common">Parasitic nematode worm</name>
    <dbReference type="NCBI Taxonomy" id="54126"/>
    <lineage>
        <taxon>Eukaryota</taxon>
        <taxon>Metazoa</taxon>
        <taxon>Ecdysozoa</taxon>
        <taxon>Nematoda</taxon>
        <taxon>Chromadorea</taxon>
        <taxon>Rhabditida</taxon>
        <taxon>Rhabditina</taxon>
        <taxon>Diplogasteromorpha</taxon>
        <taxon>Diplogasteroidea</taxon>
        <taxon>Neodiplogasteridae</taxon>
        <taxon>Pristionchus</taxon>
    </lineage>
</organism>
<keyword evidence="2" id="KW-1185">Reference proteome</keyword>